<feature type="signal peptide" evidence="4">
    <location>
        <begin position="1"/>
        <end position="24"/>
    </location>
</feature>
<evidence type="ECO:0000256" key="6">
    <source>
        <dbReference type="SAM" id="MobiDB-lite"/>
    </source>
</evidence>
<dbReference type="PANTHER" id="PTHR34183">
    <property type="entry name" value="ENDOLYTIC PEPTIDOGLYCAN TRANSGLYCOSYLASE RLPA"/>
    <property type="match status" value="1"/>
</dbReference>
<dbReference type="Proteomes" id="UP000244902">
    <property type="component" value="Chromosome"/>
</dbReference>
<dbReference type="InterPro" id="IPR036680">
    <property type="entry name" value="SPOR-like_sf"/>
</dbReference>
<dbReference type="FunFam" id="2.40.40.10:FF:000003">
    <property type="entry name" value="Endolytic peptidoglycan transglycosylase RlpA"/>
    <property type="match status" value="1"/>
</dbReference>
<evidence type="ECO:0000256" key="1">
    <source>
        <dbReference type="ARBA" id="ARBA00022729"/>
    </source>
</evidence>
<gene>
    <name evidence="4" type="primary">rlpA</name>
    <name evidence="8" type="ORF">CEW87_06630</name>
</gene>
<dbReference type="CDD" id="cd22268">
    <property type="entry name" value="DPBB_RlpA-like"/>
    <property type="match status" value="1"/>
</dbReference>
<feature type="region of interest" description="Disordered" evidence="6">
    <location>
        <begin position="40"/>
        <end position="91"/>
    </location>
</feature>
<dbReference type="PANTHER" id="PTHR34183:SF1">
    <property type="entry name" value="ENDOLYTIC PEPTIDOGLYCAN TRANSGLYCOSYLASE RLPA"/>
    <property type="match status" value="1"/>
</dbReference>
<feature type="compositionally biased region" description="Polar residues" evidence="6">
    <location>
        <begin position="45"/>
        <end position="57"/>
    </location>
</feature>
<dbReference type="AlphaFoldDB" id="A0A2U8H2W0"/>
<dbReference type="InterPro" id="IPR007730">
    <property type="entry name" value="SPOR-like_dom"/>
</dbReference>
<evidence type="ECO:0000256" key="2">
    <source>
        <dbReference type="ARBA" id="ARBA00023239"/>
    </source>
</evidence>
<dbReference type="GO" id="GO:0042834">
    <property type="term" value="F:peptidoglycan binding"/>
    <property type="evidence" value="ECO:0007669"/>
    <property type="project" value="InterPro"/>
</dbReference>
<dbReference type="GO" id="GO:0071555">
    <property type="term" value="P:cell wall organization"/>
    <property type="evidence" value="ECO:0007669"/>
    <property type="project" value="UniProtKB-KW"/>
</dbReference>
<dbReference type="GO" id="GO:0008932">
    <property type="term" value="F:lytic endotransglycosylase activity"/>
    <property type="evidence" value="ECO:0007669"/>
    <property type="project" value="UniProtKB-UniRule"/>
</dbReference>
<comment type="function">
    <text evidence="4">Lytic transglycosylase with a strong preference for naked glycan strands that lack stem peptides.</text>
</comment>
<dbReference type="InterPro" id="IPR009009">
    <property type="entry name" value="RlpA-like_DPBB"/>
</dbReference>
<reference evidence="8 9" key="1">
    <citation type="submission" date="2017-06" db="EMBL/GenBank/DDBJ databases">
        <title>Azoarcus sp. TSNA42 complete genome sequence.</title>
        <authorList>
            <person name="Woo J.-H."/>
            <person name="Kim H.-S."/>
        </authorList>
    </citation>
    <scope>NUCLEOTIDE SEQUENCE [LARGE SCALE GENOMIC DNA]</scope>
    <source>
        <strain evidence="8 9">TSNA42</strain>
    </source>
</reference>
<dbReference type="PROSITE" id="PS51724">
    <property type="entry name" value="SPOR"/>
    <property type="match status" value="1"/>
</dbReference>
<evidence type="ECO:0000313" key="8">
    <source>
        <dbReference type="EMBL" id="AWI79065.1"/>
    </source>
</evidence>
<proteinExistence type="inferred from homology"/>
<dbReference type="Pfam" id="PF03330">
    <property type="entry name" value="DPBB_1"/>
    <property type="match status" value="1"/>
</dbReference>
<dbReference type="InterPro" id="IPR012997">
    <property type="entry name" value="RplA"/>
</dbReference>
<dbReference type="InterPro" id="IPR034718">
    <property type="entry name" value="RlpA"/>
</dbReference>
<accession>A0A2U8H2W0</accession>
<keyword evidence="1 4" id="KW-0732">Signal</keyword>
<dbReference type="Gene3D" id="2.40.40.10">
    <property type="entry name" value="RlpA-like domain"/>
    <property type="match status" value="1"/>
</dbReference>
<sequence length="339" mass="36389" precursor="true">MILNMRIACAAARETMSCRGPVTAALLAAATLLLSACGQTPVRPSGSQAQTPDAGQTASSAKSGRRGGGYYKDDGPHDTPPSNLEAVPDASPRLEPLHRFANRPYTVFGQDYVPLTELAPYRERGRASWYGRRFHGQPTSSGEPYDMYAMTAAHPTLPIPSYARVTSLATGNSVVVRVNDRGPFHKDRLMDLSYTAAYKLGYINQGSTEVEVEQILPDELPMVASADPVPPLTNRDPPRPVVTPAVAVAPRPLAPVQQLSSAGSGVFLQLGAFASFDNAEGFRATIEEQMSAFADRLELFADGSRFRLHAGPYASVDEARSAADRIAAALNMKPFVVVR</sequence>
<dbReference type="Gene3D" id="3.30.70.1070">
    <property type="entry name" value="Sporulation related repeat"/>
    <property type="match status" value="1"/>
</dbReference>
<dbReference type="HAMAP" id="MF_02071">
    <property type="entry name" value="RlpA"/>
    <property type="match status" value="1"/>
</dbReference>
<feature type="domain" description="SPOR" evidence="7">
    <location>
        <begin position="260"/>
        <end position="339"/>
    </location>
</feature>
<dbReference type="SUPFAM" id="SSF110997">
    <property type="entry name" value="Sporulation related repeat"/>
    <property type="match status" value="1"/>
</dbReference>
<organism evidence="8 9">
    <name type="scientific">Parazoarcus communis</name>
    <dbReference type="NCBI Taxonomy" id="41977"/>
    <lineage>
        <taxon>Bacteria</taxon>
        <taxon>Pseudomonadati</taxon>
        <taxon>Pseudomonadota</taxon>
        <taxon>Betaproteobacteria</taxon>
        <taxon>Rhodocyclales</taxon>
        <taxon>Zoogloeaceae</taxon>
        <taxon>Parazoarcus</taxon>
    </lineage>
</organism>
<keyword evidence="3 4" id="KW-0961">Cell wall biogenesis/degradation</keyword>
<keyword evidence="2 4" id="KW-0456">Lyase</keyword>
<evidence type="ECO:0000259" key="7">
    <source>
        <dbReference type="PROSITE" id="PS51724"/>
    </source>
</evidence>
<evidence type="ECO:0000256" key="4">
    <source>
        <dbReference type="HAMAP-Rule" id="MF_02071"/>
    </source>
</evidence>
<dbReference type="EMBL" id="CP022188">
    <property type="protein sequence ID" value="AWI79065.1"/>
    <property type="molecule type" value="Genomic_DNA"/>
</dbReference>
<dbReference type="SUPFAM" id="SSF50685">
    <property type="entry name" value="Barwin-like endoglucanases"/>
    <property type="match status" value="1"/>
</dbReference>
<evidence type="ECO:0000256" key="5">
    <source>
        <dbReference type="RuleBase" id="RU003495"/>
    </source>
</evidence>
<protein>
    <recommendedName>
        <fullName evidence="4">Endolytic peptidoglycan transglycosylase RlpA</fullName>
        <ecNumber evidence="4">4.2.2.-</ecNumber>
    </recommendedName>
</protein>
<dbReference type="OrthoDB" id="9779128at2"/>
<dbReference type="NCBIfam" id="TIGR00413">
    <property type="entry name" value="rlpA"/>
    <property type="match status" value="1"/>
</dbReference>
<name>A0A2U8H2W0_9RHOO</name>
<dbReference type="InterPro" id="IPR036908">
    <property type="entry name" value="RlpA-like_sf"/>
</dbReference>
<dbReference type="GO" id="GO:0000270">
    <property type="term" value="P:peptidoglycan metabolic process"/>
    <property type="evidence" value="ECO:0007669"/>
    <property type="project" value="UniProtKB-UniRule"/>
</dbReference>
<keyword evidence="8" id="KW-0449">Lipoprotein</keyword>
<dbReference type="EC" id="4.2.2.-" evidence="4"/>
<feature type="chain" id="PRO_5016184123" description="Endolytic peptidoglycan transglycosylase RlpA" evidence="4">
    <location>
        <begin position="25"/>
        <end position="339"/>
    </location>
</feature>
<evidence type="ECO:0000256" key="3">
    <source>
        <dbReference type="ARBA" id="ARBA00023316"/>
    </source>
</evidence>
<comment type="similarity">
    <text evidence="4 5">Belongs to the RlpA family.</text>
</comment>
<dbReference type="Pfam" id="PF05036">
    <property type="entry name" value="SPOR"/>
    <property type="match status" value="1"/>
</dbReference>
<evidence type="ECO:0000313" key="9">
    <source>
        <dbReference type="Proteomes" id="UP000244902"/>
    </source>
</evidence>